<evidence type="ECO:0000259" key="1">
    <source>
        <dbReference type="Pfam" id="PF14451"/>
    </source>
</evidence>
<dbReference type="OrthoDB" id="7860782at2"/>
<dbReference type="InterPro" id="IPR027798">
    <property type="entry name" value="Ub_Mut7C"/>
</dbReference>
<dbReference type="InterPro" id="IPR016155">
    <property type="entry name" value="Mopterin_synth/thiamin_S_b"/>
</dbReference>
<sequence length="83" mass="8576">MKITVKLYAGLAKHLPAGARENAVEMDIDAGATPGDVIALLGAPAQHCHLVLVNGIFRTPQERATVALEPGDVLAIWPPVAGG</sequence>
<dbReference type="RefSeq" id="WP_132938458.1">
    <property type="nucleotide sequence ID" value="NZ_CP119676.1"/>
</dbReference>
<feature type="domain" description="Ubiquitin Mut7-C" evidence="1">
    <location>
        <begin position="2"/>
        <end position="78"/>
    </location>
</feature>
<dbReference type="SUPFAM" id="SSF54285">
    <property type="entry name" value="MoaD/ThiS"/>
    <property type="match status" value="1"/>
</dbReference>
<dbReference type="Pfam" id="PF14451">
    <property type="entry name" value="Ub-Mut7C"/>
    <property type="match status" value="1"/>
</dbReference>
<dbReference type="EMBL" id="SLZW01000003">
    <property type="protein sequence ID" value="TCS63482.1"/>
    <property type="molecule type" value="Genomic_DNA"/>
</dbReference>
<dbReference type="Proteomes" id="UP000295304">
    <property type="component" value="Unassembled WGS sequence"/>
</dbReference>
<reference evidence="2 3" key="1">
    <citation type="submission" date="2019-03" db="EMBL/GenBank/DDBJ databases">
        <title>Genomic Encyclopedia of Type Strains, Phase IV (KMG-IV): sequencing the most valuable type-strain genomes for metagenomic binning, comparative biology and taxonomic classification.</title>
        <authorList>
            <person name="Goeker M."/>
        </authorList>
    </citation>
    <scope>NUCLEOTIDE SEQUENCE [LARGE SCALE GENOMIC DNA]</scope>
    <source>
        <strain evidence="2 3">DSM 101688</strain>
    </source>
</reference>
<keyword evidence="3" id="KW-1185">Reference proteome</keyword>
<protein>
    <submittedName>
        <fullName evidence="2">Sulfur carrier protein ThiS</fullName>
    </submittedName>
</protein>
<gene>
    <name evidence="2" type="ORF">EDD55_103103</name>
</gene>
<evidence type="ECO:0000313" key="3">
    <source>
        <dbReference type="Proteomes" id="UP000295304"/>
    </source>
</evidence>
<dbReference type="AlphaFoldDB" id="A0A4R3JCJ7"/>
<dbReference type="CDD" id="cd17040">
    <property type="entry name" value="Ubl_MoaD_like"/>
    <property type="match status" value="1"/>
</dbReference>
<evidence type="ECO:0000313" key="2">
    <source>
        <dbReference type="EMBL" id="TCS63482.1"/>
    </source>
</evidence>
<accession>A0A4R3JCJ7</accession>
<dbReference type="InterPro" id="IPR012675">
    <property type="entry name" value="Beta-grasp_dom_sf"/>
</dbReference>
<organism evidence="2 3">
    <name type="scientific">Varunaivibrio sulfuroxidans</name>
    <dbReference type="NCBI Taxonomy" id="1773489"/>
    <lineage>
        <taxon>Bacteria</taxon>
        <taxon>Pseudomonadati</taxon>
        <taxon>Pseudomonadota</taxon>
        <taxon>Alphaproteobacteria</taxon>
        <taxon>Rhodospirillales</taxon>
        <taxon>Magnetovibrionaceae</taxon>
        <taxon>Varunaivibrio</taxon>
    </lineage>
</organism>
<dbReference type="Gene3D" id="3.10.20.30">
    <property type="match status" value="1"/>
</dbReference>
<proteinExistence type="predicted"/>
<comment type="caution">
    <text evidence="2">The sequence shown here is derived from an EMBL/GenBank/DDBJ whole genome shotgun (WGS) entry which is preliminary data.</text>
</comment>
<name>A0A4R3JCJ7_9PROT</name>